<organism evidence="1 2">
    <name type="scientific">Grifola frondosa</name>
    <name type="common">Maitake</name>
    <name type="synonym">Polyporus frondosus</name>
    <dbReference type="NCBI Taxonomy" id="5627"/>
    <lineage>
        <taxon>Eukaryota</taxon>
        <taxon>Fungi</taxon>
        <taxon>Dikarya</taxon>
        <taxon>Basidiomycota</taxon>
        <taxon>Agaricomycotina</taxon>
        <taxon>Agaricomycetes</taxon>
        <taxon>Polyporales</taxon>
        <taxon>Grifolaceae</taxon>
        <taxon>Grifola</taxon>
    </lineage>
</organism>
<keyword evidence="2" id="KW-1185">Reference proteome</keyword>
<sequence length="228" mass="25368">MHRLISRHVCGVFRVDTAAGFLNRIGYPDDSFTSRALHRASIRLGLSKKTPPALMPVVSYLCKELHTWILALPLHTPRNTFGHHRPAGPPHNHSGKKKAKHTMIDTDADTTDLVSQFSALRVGPAVHLASHPASASGVQSGVSFPYSREQATRNILTLCMLTALLNHHDSSESHTSRADTHGIHRIVVHRFNCRTASILRKVTAGYPRKNVRLRRRHSSIFLEILAKV</sequence>
<proteinExistence type="predicted"/>
<dbReference type="Proteomes" id="UP000092993">
    <property type="component" value="Unassembled WGS sequence"/>
</dbReference>
<comment type="caution">
    <text evidence="1">The sequence shown here is derived from an EMBL/GenBank/DDBJ whole genome shotgun (WGS) entry which is preliminary data.</text>
</comment>
<evidence type="ECO:0000313" key="1">
    <source>
        <dbReference type="EMBL" id="OBZ74462.1"/>
    </source>
</evidence>
<protein>
    <submittedName>
        <fullName evidence="1">Uncharacterized protein</fullName>
    </submittedName>
</protein>
<dbReference type="EMBL" id="LUGG01000005">
    <property type="protein sequence ID" value="OBZ74462.1"/>
    <property type="molecule type" value="Genomic_DNA"/>
</dbReference>
<reference evidence="1 2" key="1">
    <citation type="submission" date="2016-03" db="EMBL/GenBank/DDBJ databases">
        <title>Whole genome sequencing of Grifola frondosa 9006-11.</title>
        <authorList>
            <person name="Min B."/>
            <person name="Park H."/>
            <person name="Kim J.-G."/>
            <person name="Cho H."/>
            <person name="Oh Y.-L."/>
            <person name="Kong W.-S."/>
            <person name="Choi I.-G."/>
        </authorList>
    </citation>
    <scope>NUCLEOTIDE SEQUENCE [LARGE SCALE GENOMIC DNA]</scope>
    <source>
        <strain evidence="1 2">9006-11</strain>
    </source>
</reference>
<dbReference type="AlphaFoldDB" id="A0A1C7MCC8"/>
<accession>A0A1C7MCC8</accession>
<gene>
    <name evidence="1" type="ORF">A0H81_05113</name>
</gene>
<evidence type="ECO:0000313" key="2">
    <source>
        <dbReference type="Proteomes" id="UP000092993"/>
    </source>
</evidence>
<name>A0A1C7MCC8_GRIFR</name>